<accession>A0ACC2UYJ6</accession>
<dbReference type="Proteomes" id="UP001241377">
    <property type="component" value="Unassembled WGS sequence"/>
</dbReference>
<proteinExistence type="predicted"/>
<keyword evidence="2" id="KW-1185">Reference proteome</keyword>
<protein>
    <submittedName>
        <fullName evidence="1">Uncharacterized protein</fullName>
    </submittedName>
</protein>
<comment type="caution">
    <text evidence="1">The sequence shown here is derived from an EMBL/GenBank/DDBJ whole genome shotgun (WGS) entry which is preliminary data.</text>
</comment>
<evidence type="ECO:0000313" key="2">
    <source>
        <dbReference type="Proteomes" id="UP001241377"/>
    </source>
</evidence>
<sequence>MSSSRFRSDYGTYNDNDSRPQPPLHLHTLPKGHGPASSSSRISTAYSLSSLEHAPAFVKAVGDYDELGRSLADGVGAAVDDDPKGKGKRKEGEALTFWKGLELGPKEGTLSPTPVLVRQFQDGSLGNQSPQSVPTVLSPQRNVQPDERPGAVPTSRPLVVPPEQWFIRKALIAKAQRERERADSTDRPSTSASPAASTAESSVSGTPATRPSTPSLATLLSASLPPLPTGVPGAGEQIEAFHPPAYFHLKPNNKGWQVLRNIGWDESGGLGRAETQVSSRLVSSPDYEIVKKESGEQEIGQRSVLSSSSPGRPARAGTCKAEDSVIDLTLDSASDSGTDMDATDELGTSEKFGQDVLATSHAPSSSFTRSHGSGSGRTAPVATYLKTDLRGIGALSASERQRNLLRPGTLSARSSASPSSAATKRKRVTHTNEEIRALAQERRGTGEGLMGEERVAFDKKKAKRDAKVDRQERQRWREIINM</sequence>
<evidence type="ECO:0000313" key="1">
    <source>
        <dbReference type="EMBL" id="KAJ9091821.1"/>
    </source>
</evidence>
<gene>
    <name evidence="1" type="ORF">QFC19_008934</name>
</gene>
<organism evidence="1 2">
    <name type="scientific">Naganishia cerealis</name>
    <dbReference type="NCBI Taxonomy" id="610337"/>
    <lineage>
        <taxon>Eukaryota</taxon>
        <taxon>Fungi</taxon>
        <taxon>Dikarya</taxon>
        <taxon>Basidiomycota</taxon>
        <taxon>Agaricomycotina</taxon>
        <taxon>Tremellomycetes</taxon>
        <taxon>Filobasidiales</taxon>
        <taxon>Filobasidiaceae</taxon>
        <taxon>Naganishia</taxon>
    </lineage>
</organism>
<dbReference type="EMBL" id="JASBWR010000143">
    <property type="protein sequence ID" value="KAJ9091821.1"/>
    <property type="molecule type" value="Genomic_DNA"/>
</dbReference>
<reference evidence="1" key="1">
    <citation type="submission" date="2023-04" db="EMBL/GenBank/DDBJ databases">
        <title>Draft Genome sequencing of Naganishia species isolated from polar environments using Oxford Nanopore Technology.</title>
        <authorList>
            <person name="Leo P."/>
            <person name="Venkateswaran K."/>
        </authorList>
    </citation>
    <scope>NUCLEOTIDE SEQUENCE</scope>
    <source>
        <strain evidence="1">MNA-CCFEE 5261</strain>
    </source>
</reference>
<name>A0ACC2UYJ6_9TREE</name>